<proteinExistence type="inferred from homology"/>
<reference evidence="4" key="1">
    <citation type="submission" date="2023-08" db="EMBL/GenBank/DDBJ databases">
        <title>Black Yeasts Isolated from many extreme environments.</title>
        <authorList>
            <person name="Coleine C."/>
            <person name="Stajich J.E."/>
            <person name="Selbmann L."/>
        </authorList>
    </citation>
    <scope>NUCLEOTIDE SEQUENCE</scope>
    <source>
        <strain evidence="4">CCFEE 5810</strain>
    </source>
</reference>
<feature type="region of interest" description="Disordered" evidence="3">
    <location>
        <begin position="1"/>
        <end position="34"/>
    </location>
</feature>
<protein>
    <submittedName>
        <fullName evidence="4">Uncharacterized protein</fullName>
    </submittedName>
</protein>
<dbReference type="GO" id="GO:0016491">
    <property type="term" value="F:oxidoreductase activity"/>
    <property type="evidence" value="ECO:0007669"/>
    <property type="project" value="UniProtKB-KW"/>
</dbReference>
<comment type="similarity">
    <text evidence="1">Belongs to the short-chain dehydrogenases/reductases (SDR) family.</text>
</comment>
<gene>
    <name evidence="4" type="ORF">LTR97_009355</name>
</gene>
<name>A0AAN7VPG0_9PEZI</name>
<dbReference type="PANTHER" id="PTHR24320">
    <property type="entry name" value="RETINOL DEHYDROGENASE"/>
    <property type="match status" value="1"/>
</dbReference>
<dbReference type="AlphaFoldDB" id="A0AAN7VPG0"/>
<dbReference type="PRINTS" id="PR00081">
    <property type="entry name" value="GDHRDH"/>
</dbReference>
<comment type="caution">
    <text evidence="4">The sequence shown here is derived from an EMBL/GenBank/DDBJ whole genome shotgun (WGS) entry which is preliminary data.</text>
</comment>
<dbReference type="EMBL" id="JAVRQU010000015">
    <property type="protein sequence ID" value="KAK5694765.1"/>
    <property type="molecule type" value="Genomic_DNA"/>
</dbReference>
<evidence type="ECO:0000313" key="4">
    <source>
        <dbReference type="EMBL" id="KAK5694765.1"/>
    </source>
</evidence>
<dbReference type="InterPro" id="IPR036291">
    <property type="entry name" value="NAD(P)-bd_dom_sf"/>
</dbReference>
<dbReference type="Gene3D" id="3.40.50.720">
    <property type="entry name" value="NAD(P)-binding Rossmann-like Domain"/>
    <property type="match status" value="1"/>
</dbReference>
<evidence type="ECO:0000256" key="1">
    <source>
        <dbReference type="ARBA" id="ARBA00006484"/>
    </source>
</evidence>
<dbReference type="Pfam" id="PF00106">
    <property type="entry name" value="adh_short"/>
    <property type="match status" value="1"/>
</dbReference>
<dbReference type="InterPro" id="IPR002347">
    <property type="entry name" value="SDR_fam"/>
</dbReference>
<sequence length="355" mass="38218">MAPPNIPSPYAEAHASPAGPDDARPTGTQILHDNDRVGTMSDKTFLVTGGTDGLGLETVRTLAKTGAKVFFSARNEDKAKKVLAALVDEGTTDKDLKGAKIDYVIIDNVSLKSVKSGAEDFLRKSDQLNVLINNAGIANVPHGVSEDGFETQFATNHLLRPLLLKSSTPSFNSRVVAVSSTAHGFASVQIGNYNQEKKVESGNYDPMCELDDDFNPAIAYGQSKTANIWMANEIERRYGAKGLHGLSIHPGNILTAGWGSMDPRIAEKFGPFIEMESFKAAFKSIPQGVATQVLAAVGKHYEGKGGFYLDDCSVSKVMSEGDMVGLTGYRPWIYNPEGEKKLWADSLKMVGLNGE</sequence>
<evidence type="ECO:0000256" key="3">
    <source>
        <dbReference type="SAM" id="MobiDB-lite"/>
    </source>
</evidence>
<organism evidence="4 5">
    <name type="scientific">Elasticomyces elasticus</name>
    <dbReference type="NCBI Taxonomy" id="574655"/>
    <lineage>
        <taxon>Eukaryota</taxon>
        <taxon>Fungi</taxon>
        <taxon>Dikarya</taxon>
        <taxon>Ascomycota</taxon>
        <taxon>Pezizomycotina</taxon>
        <taxon>Dothideomycetes</taxon>
        <taxon>Dothideomycetidae</taxon>
        <taxon>Mycosphaerellales</taxon>
        <taxon>Teratosphaeriaceae</taxon>
        <taxon>Elasticomyces</taxon>
    </lineage>
</organism>
<evidence type="ECO:0000313" key="5">
    <source>
        <dbReference type="Proteomes" id="UP001310594"/>
    </source>
</evidence>
<evidence type="ECO:0000256" key="2">
    <source>
        <dbReference type="ARBA" id="ARBA00023002"/>
    </source>
</evidence>
<keyword evidence="2" id="KW-0560">Oxidoreductase</keyword>
<dbReference type="SUPFAM" id="SSF51735">
    <property type="entry name" value="NAD(P)-binding Rossmann-fold domains"/>
    <property type="match status" value="1"/>
</dbReference>
<dbReference type="PANTHER" id="PTHR24320:SF272">
    <property type="entry name" value="NAD(P)-BINDING ROSSMANN-FOLD SUPERFAMILY PROTEIN"/>
    <property type="match status" value="1"/>
</dbReference>
<dbReference type="Proteomes" id="UP001310594">
    <property type="component" value="Unassembled WGS sequence"/>
</dbReference>
<accession>A0AAN7VPG0</accession>